<dbReference type="CDD" id="cd17361">
    <property type="entry name" value="MFS_STP"/>
    <property type="match status" value="2"/>
</dbReference>
<feature type="transmembrane region" description="Helical" evidence="9">
    <location>
        <begin position="873"/>
        <end position="894"/>
    </location>
</feature>
<evidence type="ECO:0000256" key="7">
    <source>
        <dbReference type="ARBA" id="ARBA00022989"/>
    </source>
</evidence>
<dbReference type="InterPro" id="IPR005829">
    <property type="entry name" value="Sugar_transporter_CS"/>
</dbReference>
<feature type="transmembrane region" description="Helical" evidence="9">
    <location>
        <begin position="948"/>
        <end position="968"/>
    </location>
</feature>
<feature type="transmembrane region" description="Helical" evidence="9">
    <location>
        <begin position="808"/>
        <end position="832"/>
    </location>
</feature>
<dbReference type="PANTHER" id="PTHR23500:SF109">
    <property type="entry name" value="SUGAR TRANSPORT PROTEIN 7"/>
    <property type="match status" value="1"/>
</dbReference>
<comment type="caution">
    <text evidence="11">The sequence shown here is derived from an EMBL/GenBank/DDBJ whole genome shotgun (WGS) entry which is preliminary data.</text>
</comment>
<dbReference type="InterPro" id="IPR036259">
    <property type="entry name" value="MFS_trans_sf"/>
</dbReference>
<feature type="transmembrane region" description="Helical" evidence="9">
    <location>
        <begin position="321"/>
        <end position="344"/>
    </location>
</feature>
<dbReference type="Proteomes" id="UP000583929">
    <property type="component" value="Unassembled WGS sequence"/>
</dbReference>
<dbReference type="PANTHER" id="PTHR23500">
    <property type="entry name" value="SOLUTE CARRIER FAMILY 2, FACILITATED GLUCOSE TRANSPORTER"/>
    <property type="match status" value="1"/>
</dbReference>
<dbReference type="NCBIfam" id="TIGR00879">
    <property type="entry name" value="SP"/>
    <property type="match status" value="2"/>
</dbReference>
<gene>
    <name evidence="11" type="ORF">G4B88_012578</name>
</gene>
<keyword evidence="4" id="KW-0762">Sugar transport</keyword>
<dbReference type="GO" id="GO:0015145">
    <property type="term" value="F:monosaccharide transmembrane transporter activity"/>
    <property type="evidence" value="ECO:0007669"/>
    <property type="project" value="InterPro"/>
</dbReference>
<feature type="transmembrane region" description="Helical" evidence="9">
    <location>
        <begin position="616"/>
        <end position="637"/>
    </location>
</feature>
<feature type="domain" description="Major facilitator superfamily (MFS) profile" evidence="10">
    <location>
        <begin position="30"/>
        <end position="477"/>
    </location>
</feature>
<dbReference type="PROSITE" id="PS00216">
    <property type="entry name" value="SUGAR_TRANSPORT_1"/>
    <property type="match status" value="2"/>
</dbReference>
<feature type="transmembrane region" description="Helical" evidence="9">
    <location>
        <begin position="974"/>
        <end position="996"/>
    </location>
</feature>
<evidence type="ECO:0000256" key="9">
    <source>
        <dbReference type="SAM" id="Phobius"/>
    </source>
</evidence>
<evidence type="ECO:0000313" key="11">
    <source>
        <dbReference type="EMBL" id="KAF4356113.1"/>
    </source>
</evidence>
<dbReference type="GO" id="GO:0015293">
    <property type="term" value="F:symporter activity"/>
    <property type="evidence" value="ECO:0007669"/>
    <property type="project" value="UniProtKB-KW"/>
</dbReference>
<accession>A0A7J6ECF0</accession>
<evidence type="ECO:0000256" key="8">
    <source>
        <dbReference type="ARBA" id="ARBA00023136"/>
    </source>
</evidence>
<feature type="transmembrane region" description="Helical" evidence="9">
    <location>
        <begin position="587"/>
        <end position="604"/>
    </location>
</feature>
<evidence type="ECO:0000259" key="10">
    <source>
        <dbReference type="PROSITE" id="PS50850"/>
    </source>
</evidence>
<dbReference type="AlphaFoldDB" id="A0A7J6ECF0"/>
<dbReference type="InterPro" id="IPR003663">
    <property type="entry name" value="Sugar/inositol_transpt"/>
</dbReference>
<feature type="transmembrane region" description="Helical" evidence="9">
    <location>
        <begin position="844"/>
        <end position="866"/>
    </location>
</feature>
<comment type="subcellular location">
    <subcellularLocation>
        <location evidence="1">Membrane</location>
        <topology evidence="1">Multi-pass membrane protein</topology>
    </subcellularLocation>
</comment>
<feature type="transmembrane region" description="Helical" evidence="9">
    <location>
        <begin position="85"/>
        <end position="104"/>
    </location>
</feature>
<comment type="similarity">
    <text evidence="2">Belongs to the major facilitator superfamily. Sugar transporter (TC 2.A.1.1) family.</text>
</comment>
<evidence type="ECO:0000256" key="4">
    <source>
        <dbReference type="ARBA" id="ARBA00022597"/>
    </source>
</evidence>
<dbReference type="SUPFAM" id="SSF103473">
    <property type="entry name" value="MFS general substrate transporter"/>
    <property type="match status" value="2"/>
</dbReference>
<feature type="transmembrane region" description="Helical" evidence="9">
    <location>
        <begin position="286"/>
        <end position="309"/>
    </location>
</feature>
<dbReference type="PROSITE" id="PS50850">
    <property type="entry name" value="MFS"/>
    <property type="match status" value="2"/>
</dbReference>
<feature type="domain" description="Major facilitator superfamily (MFS) profile" evidence="10">
    <location>
        <begin position="524"/>
        <end position="999"/>
    </location>
</feature>
<feature type="transmembrane region" description="Helical" evidence="9">
    <location>
        <begin position="521"/>
        <end position="540"/>
    </location>
</feature>
<feature type="transmembrane region" description="Helical" evidence="9">
    <location>
        <begin position="727"/>
        <end position="746"/>
    </location>
</feature>
<keyword evidence="12" id="KW-1185">Reference proteome</keyword>
<dbReference type="FunFam" id="1.20.1250.20:FF:000002">
    <property type="entry name" value="Sugar transport protein 13"/>
    <property type="match status" value="2"/>
</dbReference>
<feature type="transmembrane region" description="Helical" evidence="9">
    <location>
        <begin position="351"/>
        <end position="373"/>
    </location>
</feature>
<keyword evidence="6" id="KW-0769">Symport</keyword>
<organism evidence="11 12">
    <name type="scientific">Cannabis sativa</name>
    <name type="common">Hemp</name>
    <name type="synonym">Marijuana</name>
    <dbReference type="NCBI Taxonomy" id="3483"/>
    <lineage>
        <taxon>Eukaryota</taxon>
        <taxon>Viridiplantae</taxon>
        <taxon>Streptophyta</taxon>
        <taxon>Embryophyta</taxon>
        <taxon>Tracheophyta</taxon>
        <taxon>Spermatophyta</taxon>
        <taxon>Magnoliopsida</taxon>
        <taxon>eudicotyledons</taxon>
        <taxon>Gunneridae</taxon>
        <taxon>Pentapetalae</taxon>
        <taxon>rosids</taxon>
        <taxon>fabids</taxon>
        <taxon>Rosales</taxon>
        <taxon>Cannabaceae</taxon>
        <taxon>Cannabis</taxon>
    </lineage>
</organism>
<dbReference type="InterPro" id="IPR044778">
    <property type="entry name" value="MFS_STP/MST-like_plant"/>
</dbReference>
<dbReference type="PROSITE" id="PS00217">
    <property type="entry name" value="SUGAR_TRANSPORT_2"/>
    <property type="match status" value="1"/>
</dbReference>
<feature type="transmembrane region" description="Helical" evidence="9">
    <location>
        <begin position="385"/>
        <end position="405"/>
    </location>
</feature>
<evidence type="ECO:0000256" key="6">
    <source>
        <dbReference type="ARBA" id="ARBA00022847"/>
    </source>
</evidence>
<dbReference type="EMBL" id="JAATIQ010000435">
    <property type="protein sequence ID" value="KAF4356113.1"/>
    <property type="molecule type" value="Genomic_DNA"/>
</dbReference>
<keyword evidence="7 9" id="KW-1133">Transmembrane helix</keyword>
<evidence type="ECO:0000313" key="12">
    <source>
        <dbReference type="Proteomes" id="UP000583929"/>
    </source>
</evidence>
<dbReference type="Pfam" id="PF00083">
    <property type="entry name" value="Sugar_tr"/>
    <property type="match status" value="2"/>
</dbReference>
<feature type="transmembrane region" description="Helical" evidence="9">
    <location>
        <begin position="203"/>
        <end position="224"/>
    </location>
</feature>
<dbReference type="InterPro" id="IPR020846">
    <property type="entry name" value="MFS_dom"/>
</dbReference>
<name>A0A7J6ECF0_CANSA</name>
<keyword evidence="3" id="KW-0813">Transport</keyword>
<dbReference type="InterPro" id="IPR045262">
    <property type="entry name" value="STP/PLT_plant"/>
</dbReference>
<evidence type="ECO:0000256" key="3">
    <source>
        <dbReference type="ARBA" id="ARBA00022448"/>
    </source>
</evidence>
<keyword evidence="5 9" id="KW-0812">Transmembrane</keyword>
<reference evidence="11 12" key="1">
    <citation type="journal article" date="2020" name="bioRxiv">
        <title>Sequence and annotation of 42 cannabis genomes reveals extensive copy number variation in cannabinoid synthesis and pathogen resistance genes.</title>
        <authorList>
            <person name="Mckernan K.J."/>
            <person name="Helbert Y."/>
            <person name="Kane L.T."/>
            <person name="Ebling H."/>
            <person name="Zhang L."/>
            <person name="Liu B."/>
            <person name="Eaton Z."/>
            <person name="Mclaughlin S."/>
            <person name="Kingan S."/>
            <person name="Baybayan P."/>
            <person name="Concepcion G."/>
            <person name="Jordan M."/>
            <person name="Riva A."/>
            <person name="Barbazuk W."/>
            <person name="Harkins T."/>
        </authorList>
    </citation>
    <scope>NUCLEOTIDE SEQUENCE [LARGE SCALE GENOMIC DNA]</scope>
    <source>
        <strain evidence="12">cv. Jamaican Lion 4</strain>
        <tissue evidence="11">Leaf</tissue>
    </source>
</reference>
<feature type="transmembrane region" description="Helical" evidence="9">
    <location>
        <begin position="116"/>
        <end position="134"/>
    </location>
</feature>
<feature type="transmembrane region" description="Helical" evidence="9">
    <location>
        <begin position="643"/>
        <end position="664"/>
    </location>
</feature>
<evidence type="ECO:0000256" key="5">
    <source>
        <dbReference type="ARBA" id="ARBA00022692"/>
    </source>
</evidence>
<feature type="transmembrane region" description="Helical" evidence="9">
    <location>
        <begin position="452"/>
        <end position="473"/>
    </location>
</feature>
<feature type="transmembrane region" description="Helical" evidence="9">
    <location>
        <begin position="140"/>
        <end position="161"/>
    </location>
</feature>
<evidence type="ECO:0000256" key="1">
    <source>
        <dbReference type="ARBA" id="ARBA00004141"/>
    </source>
</evidence>
<feature type="transmembrane region" description="Helical" evidence="9">
    <location>
        <begin position="426"/>
        <end position="446"/>
    </location>
</feature>
<feature type="transmembrane region" description="Helical" evidence="9">
    <location>
        <begin position="906"/>
        <end position="927"/>
    </location>
</feature>
<feature type="transmembrane region" description="Helical" evidence="9">
    <location>
        <begin position="173"/>
        <end position="191"/>
    </location>
</feature>
<feature type="transmembrane region" description="Helical" evidence="9">
    <location>
        <begin position="23"/>
        <end position="43"/>
    </location>
</feature>
<evidence type="ECO:0000256" key="2">
    <source>
        <dbReference type="ARBA" id="ARBA00010992"/>
    </source>
</evidence>
<sequence length="1029" mass="112803">MAGGSFAPGGLAMERAEQYQGKVTSYVIIACLVAAIGGSIFGYDIGISGGVTSMDGFLSHFFKEVYKSKKSAHENNYCKYNSQKLSAFTSSLYLAGLVATLVASPVTRNYGRRASIICGGISFFIGAVLNAFAINMAMLLVGRILLGVGIGFGNQGVPLYLSEMAPAHLRGGLNMMFQLATTLGIFTANMVNYGTQNLHDWGWRLSLGLAAVPAFMMTVGGIFLPETPNSLVERKSKDKGREVLERIRGTSNVDAEFQDIVDASEIANSIKNPFRNIFEKKNRPQLVMAIFLPMFQILTGINSILFYAPVLFQTMGFGGEASLYASAITGAVLASSTLISMATVDRLGRRVLLISGGIMMVVCQVIVAIILRMKFGDNQELSKGYSILVVIVICLFVLAFGWSWGPLGWTIPSEIFPLETRSAGQSITVAVNLLFTFIIAQSFLSLLCALKFGIFLFFAAWITLMTIFVVVFLPETKGVPIEEMTFLWRKHWFWKKRVPKKKPSAMTTATKQHQGNITVQLIITSIIASIGAFLFGYIGLSGTLFLTFVNGGATLNEGIADINEELVYRNEHYLDQYCKDGAGSDTMYLPSVYVPGIIATLIASRVTRKNGRRRSMIVGGISYFIGATLIAIVPRLVQYGPDQLAIIIGRIFAGVGVGFGVQAYNESRCVQAIPLYLSEIAPAKYRGGLNFMFQLAICLGMLASNIINYVTRVEGEHRWTDYRGISISFGVVACLALLMVVGAKFLPETPNSLIQRGSKDEGRRSLEKLRGNEEVEEEFQDIVAASELASTVKTPFRSIFWKKNRPQLVMAILMPAFQALTGMDSLLYYSSILLLNMGFGEKSSFYSSVMVGAALVLSTLLSMAVVDRLGRRVLLISGGIVMIICQVIIGIILVNKLGDDQNLSKGLSILVMVLICVFALAFGWSWGPIAWTIPSEIFPLEIRSIGQSITVAVNFGMVVVVAESFMPLLCAFKFGLFIFYGGWIIIMTIFVCLFLPETKGVPIEDMTCVWRKHWFWKKIVPTQHGHILS</sequence>
<keyword evidence="8 9" id="KW-0472">Membrane</keyword>
<dbReference type="InterPro" id="IPR005828">
    <property type="entry name" value="MFS_sugar_transport-like"/>
</dbReference>
<dbReference type="Gene3D" id="1.20.1250.20">
    <property type="entry name" value="MFS general substrate transporter like domains"/>
    <property type="match status" value="2"/>
</dbReference>
<protein>
    <recommendedName>
        <fullName evidence="10">Major facilitator superfamily (MFS) profile domain-containing protein</fullName>
    </recommendedName>
</protein>
<dbReference type="GO" id="GO:0016020">
    <property type="term" value="C:membrane"/>
    <property type="evidence" value="ECO:0007669"/>
    <property type="project" value="UniProtKB-SubCell"/>
</dbReference>
<proteinExistence type="inferred from homology"/>
<feature type="transmembrane region" description="Helical" evidence="9">
    <location>
        <begin position="685"/>
        <end position="707"/>
    </location>
</feature>
<dbReference type="PRINTS" id="PR00171">
    <property type="entry name" value="SUGRTRNSPORT"/>
</dbReference>